<proteinExistence type="predicted"/>
<dbReference type="EMBL" id="BAAAZY010000010">
    <property type="protein sequence ID" value="GAA4060508.1"/>
    <property type="molecule type" value="Genomic_DNA"/>
</dbReference>
<dbReference type="InterPro" id="IPR011051">
    <property type="entry name" value="RmlC_Cupin_sf"/>
</dbReference>
<dbReference type="Proteomes" id="UP001499984">
    <property type="component" value="Unassembled WGS sequence"/>
</dbReference>
<evidence type="ECO:0000313" key="1">
    <source>
        <dbReference type="EMBL" id="GAA4060508.1"/>
    </source>
</evidence>
<accession>A0ABP7V6V8</accession>
<reference evidence="2" key="1">
    <citation type="journal article" date="2019" name="Int. J. Syst. Evol. Microbiol.">
        <title>The Global Catalogue of Microorganisms (GCM) 10K type strain sequencing project: providing services to taxonomists for standard genome sequencing and annotation.</title>
        <authorList>
            <consortium name="The Broad Institute Genomics Platform"/>
            <consortium name="The Broad Institute Genome Sequencing Center for Infectious Disease"/>
            <person name="Wu L."/>
            <person name="Ma J."/>
        </authorList>
    </citation>
    <scope>NUCLEOTIDE SEQUENCE [LARGE SCALE GENOMIC DNA]</scope>
    <source>
        <strain evidence="2">JCM 16925</strain>
    </source>
</reference>
<name>A0ABP7V6V8_9ACTN</name>
<keyword evidence="2" id="KW-1185">Reference proteome</keyword>
<organism evidence="1 2">
    <name type="scientific">Streptomyces shaanxiensis</name>
    <dbReference type="NCBI Taxonomy" id="653357"/>
    <lineage>
        <taxon>Bacteria</taxon>
        <taxon>Bacillati</taxon>
        <taxon>Actinomycetota</taxon>
        <taxon>Actinomycetes</taxon>
        <taxon>Kitasatosporales</taxon>
        <taxon>Streptomycetaceae</taxon>
        <taxon>Streptomyces</taxon>
    </lineage>
</organism>
<dbReference type="SUPFAM" id="SSF51182">
    <property type="entry name" value="RmlC-like cupins"/>
    <property type="match status" value="1"/>
</dbReference>
<protein>
    <submittedName>
        <fullName evidence="1">Uncharacterized protein</fullName>
    </submittedName>
</protein>
<evidence type="ECO:0000313" key="2">
    <source>
        <dbReference type="Proteomes" id="UP001499984"/>
    </source>
</evidence>
<gene>
    <name evidence="1" type="ORF">GCM10022233_37150</name>
</gene>
<sequence>MFVVLPPDGAALLLTAGDVVFLPYGAMHGIRSYPDQMLALLPPEADPEGRDVVASDPWAGHGGGGPFCCAVRTGSTVDRCTPSCGHCPR</sequence>
<comment type="caution">
    <text evidence="1">The sequence shown here is derived from an EMBL/GenBank/DDBJ whole genome shotgun (WGS) entry which is preliminary data.</text>
</comment>